<evidence type="ECO:0000313" key="2">
    <source>
        <dbReference type="Proteomes" id="UP000683442"/>
    </source>
</evidence>
<organism evidence="1 2">
    <name type="scientific">Marinobacter adhaerens</name>
    <dbReference type="NCBI Taxonomy" id="1033846"/>
    <lineage>
        <taxon>Bacteria</taxon>
        <taxon>Pseudomonadati</taxon>
        <taxon>Pseudomonadota</taxon>
        <taxon>Gammaproteobacteria</taxon>
        <taxon>Pseudomonadales</taxon>
        <taxon>Marinobacteraceae</taxon>
        <taxon>Marinobacter</taxon>
    </lineage>
</organism>
<dbReference type="GeneID" id="78558577"/>
<dbReference type="EMBL" id="CP076686">
    <property type="protein sequence ID" value="QWV13790.1"/>
    <property type="molecule type" value="Genomic_DNA"/>
</dbReference>
<sequence>MSRQVALIARWNEKATDLGTRLLALSCFDNNRFVNGRNAIEDDVMSFESLSLEITTEVIDLLHEYCFILRKLIERADCVAQAKKLYPHQGEESISINKDGPDERKVMLCQKDLWWILGRVIHSQSVVVLGGDTNLLRVYGDGKTRSYSDGYCYVSVESDFDNEVQHILHIPSLVHVFSFSALAIEIKEVVRENTI</sequence>
<name>A0ABX8IJ79_9GAMM</name>
<reference evidence="1 2" key="1">
    <citation type="submission" date="2021-06" db="EMBL/GenBank/DDBJ databases">
        <title>Microbial metabolic specificity influences pelagic lipid remineralization.</title>
        <authorList>
            <person name="Behrendt L."/>
            <person name="Hunter J.E."/>
            <person name="Alcolombri U."/>
            <person name="Smriga S."/>
            <person name="Mincer T."/>
            <person name="Lowenstein D.P."/>
            <person name="Peaudecerf F.J."/>
            <person name="Fernandez V.I."/>
            <person name="Fredricks H."/>
            <person name="Almblad H."/>
            <person name="Harrison J.J."/>
            <person name="Stocker R."/>
            <person name="Van Mooy B.A.S."/>
        </authorList>
    </citation>
    <scope>NUCLEOTIDE SEQUENCE [LARGE SCALE GENOMIC DNA]</scope>
    <source>
        <strain evidence="1 2">HP15-B</strain>
    </source>
</reference>
<evidence type="ECO:0000313" key="1">
    <source>
        <dbReference type="EMBL" id="QWV13790.1"/>
    </source>
</evidence>
<accession>A0ABX8IJ79</accession>
<keyword evidence="2" id="KW-1185">Reference proteome</keyword>
<protein>
    <submittedName>
        <fullName evidence="1">Uncharacterized protein</fullName>
    </submittedName>
</protein>
<proteinExistence type="predicted"/>
<gene>
    <name evidence="1" type="ORF">KQ249_03980</name>
</gene>
<dbReference type="Proteomes" id="UP000683442">
    <property type="component" value="Chromosome"/>
</dbReference>
<dbReference type="RefSeq" id="WP_014579260.1">
    <property type="nucleotide sequence ID" value="NZ_CP076686.1"/>
</dbReference>